<name>A0ABU5V7L5_9GAMM</name>
<dbReference type="Proteomes" id="UP001301653">
    <property type="component" value="Unassembled WGS sequence"/>
</dbReference>
<sequence>MKLHHWPCIAVAALLLAAPGLARAEEDQTFGAFVSSCFQYLGEPQKLTETLDRVAQRLQGEMAHQHLNGRAGKAWLMTVEDSVYGFVLTDQGTCTMTAASGDSETIAQDFVLFSELAENSYRIA</sequence>
<dbReference type="EMBL" id="JAYFUH010000249">
    <property type="protein sequence ID" value="MEA5669222.1"/>
    <property type="molecule type" value="Genomic_DNA"/>
</dbReference>
<evidence type="ECO:0000313" key="2">
    <source>
        <dbReference type="EMBL" id="MEA5669222.1"/>
    </source>
</evidence>
<evidence type="ECO:0000313" key="3">
    <source>
        <dbReference type="Proteomes" id="UP001301653"/>
    </source>
</evidence>
<feature type="chain" id="PRO_5045925024" evidence="1">
    <location>
        <begin position="25"/>
        <end position="124"/>
    </location>
</feature>
<evidence type="ECO:0000256" key="1">
    <source>
        <dbReference type="SAM" id="SignalP"/>
    </source>
</evidence>
<organism evidence="2 3">
    <name type="scientific">Stenotrophomonas capsici</name>
    <dbReference type="NCBI Taxonomy" id="3110230"/>
    <lineage>
        <taxon>Bacteria</taxon>
        <taxon>Pseudomonadati</taxon>
        <taxon>Pseudomonadota</taxon>
        <taxon>Gammaproteobacteria</taxon>
        <taxon>Lysobacterales</taxon>
        <taxon>Lysobacteraceae</taxon>
        <taxon>Stenotrophomonas</taxon>
    </lineage>
</organism>
<gene>
    <name evidence="2" type="ORF">VA603_16940</name>
</gene>
<accession>A0ABU5V7L5</accession>
<comment type="caution">
    <text evidence="2">The sequence shown here is derived from an EMBL/GenBank/DDBJ whole genome shotgun (WGS) entry which is preliminary data.</text>
</comment>
<protein>
    <submittedName>
        <fullName evidence="2">Uncharacterized protein</fullName>
    </submittedName>
</protein>
<feature type="signal peptide" evidence="1">
    <location>
        <begin position="1"/>
        <end position="24"/>
    </location>
</feature>
<dbReference type="NCBIfam" id="NF047650">
    <property type="entry name" value="lipo_NMCC_0638"/>
    <property type="match status" value="1"/>
</dbReference>
<dbReference type="RefSeq" id="WP_323439524.1">
    <property type="nucleotide sequence ID" value="NZ_JAYFUH010000249.1"/>
</dbReference>
<keyword evidence="1" id="KW-0732">Signal</keyword>
<reference evidence="2 3" key="1">
    <citation type="submission" date="2023-12" db="EMBL/GenBank/DDBJ databases">
        <title>Stenotrophomonas guangdongensis sp. nov., isolated from wilted pepper plants (Capsicum annuum).</title>
        <authorList>
            <person name="Qiu M."/>
            <person name="Li Y."/>
            <person name="Liu Q."/>
            <person name="Zhang X."/>
            <person name="Huang Y."/>
            <person name="Guo R."/>
            <person name="Hu M."/>
            <person name="Zhou J."/>
            <person name="Zhou X."/>
        </authorList>
    </citation>
    <scope>NUCLEOTIDE SEQUENCE [LARGE SCALE GENOMIC DNA]</scope>
    <source>
        <strain evidence="2 3">MH1</strain>
    </source>
</reference>
<keyword evidence="3" id="KW-1185">Reference proteome</keyword>
<proteinExistence type="predicted"/>